<keyword evidence="2" id="KW-1185">Reference proteome</keyword>
<dbReference type="EMBL" id="CM004399">
    <property type="protein sequence ID" value="KAG8640595.1"/>
    <property type="molecule type" value="Genomic_DNA"/>
</dbReference>
<evidence type="ECO:0000313" key="2">
    <source>
        <dbReference type="Proteomes" id="UP000091857"/>
    </source>
</evidence>
<name>A0ACB7GLF5_MANES</name>
<dbReference type="Proteomes" id="UP000091857">
    <property type="component" value="Chromosome 13"/>
</dbReference>
<sequence>MIGTSSCQGQSTVYLSLTTMAENPDSAEMLMVIQQIQALHCKETREAALQSLVQDDSIRESSLPLLLWHSFGAVSILIQEIMSINRSVSSPYLSNRVRWALALFQGIASHPRAKLILIYAEIPKHLKPFLDIRNEEMHHESLRHSSLVVLEALVKVDDAKVIGFFLKYDMITSFLNCMEFGGALSRTTATFIVHRILLNKDVFSHCDQAGRFLDILRRLELMINELAKGGSFAEDTRKQLLQQIILCYHRLLENPVHMLNLETSFPRS</sequence>
<protein>
    <submittedName>
        <fullName evidence="1">Uncharacterized protein</fullName>
    </submittedName>
</protein>
<comment type="caution">
    <text evidence="1">The sequence shown here is derived from an EMBL/GenBank/DDBJ whole genome shotgun (WGS) entry which is preliminary data.</text>
</comment>
<proteinExistence type="predicted"/>
<organism evidence="1 2">
    <name type="scientific">Manihot esculenta</name>
    <name type="common">Cassava</name>
    <name type="synonym">Jatropha manihot</name>
    <dbReference type="NCBI Taxonomy" id="3983"/>
    <lineage>
        <taxon>Eukaryota</taxon>
        <taxon>Viridiplantae</taxon>
        <taxon>Streptophyta</taxon>
        <taxon>Embryophyta</taxon>
        <taxon>Tracheophyta</taxon>
        <taxon>Spermatophyta</taxon>
        <taxon>Magnoliopsida</taxon>
        <taxon>eudicotyledons</taxon>
        <taxon>Gunneridae</taxon>
        <taxon>Pentapetalae</taxon>
        <taxon>rosids</taxon>
        <taxon>fabids</taxon>
        <taxon>Malpighiales</taxon>
        <taxon>Euphorbiaceae</taxon>
        <taxon>Crotonoideae</taxon>
        <taxon>Manihoteae</taxon>
        <taxon>Manihot</taxon>
    </lineage>
</organism>
<evidence type="ECO:0000313" key="1">
    <source>
        <dbReference type="EMBL" id="KAG8640595.1"/>
    </source>
</evidence>
<gene>
    <name evidence="1" type="ORF">MANES_13G068647v8</name>
</gene>
<accession>A0ACB7GLF5</accession>
<reference evidence="2" key="1">
    <citation type="journal article" date="2016" name="Nat. Biotechnol.">
        <title>Sequencing wild and cultivated cassava and related species reveals extensive interspecific hybridization and genetic diversity.</title>
        <authorList>
            <person name="Bredeson J.V."/>
            <person name="Lyons J.B."/>
            <person name="Prochnik S.E."/>
            <person name="Wu G.A."/>
            <person name="Ha C.M."/>
            <person name="Edsinger-Gonzales E."/>
            <person name="Grimwood J."/>
            <person name="Schmutz J."/>
            <person name="Rabbi I.Y."/>
            <person name="Egesi C."/>
            <person name="Nauluvula P."/>
            <person name="Lebot V."/>
            <person name="Ndunguru J."/>
            <person name="Mkamilo G."/>
            <person name="Bart R.S."/>
            <person name="Setter T.L."/>
            <person name="Gleadow R.M."/>
            <person name="Kulakow P."/>
            <person name="Ferguson M.E."/>
            <person name="Rounsley S."/>
            <person name="Rokhsar D.S."/>
        </authorList>
    </citation>
    <scope>NUCLEOTIDE SEQUENCE [LARGE SCALE GENOMIC DNA]</scope>
    <source>
        <strain evidence="2">cv. AM560-2</strain>
    </source>
</reference>